<dbReference type="Pfam" id="PF12840">
    <property type="entry name" value="HTH_20"/>
    <property type="match status" value="1"/>
</dbReference>
<evidence type="ECO:0000256" key="3">
    <source>
        <dbReference type="ARBA" id="ARBA00023163"/>
    </source>
</evidence>
<name>A0ABP5XX33_9ACTN</name>
<organism evidence="6 7">
    <name type="scientific">Streptomyces graminearus</name>
    <dbReference type="NCBI Taxonomy" id="284030"/>
    <lineage>
        <taxon>Bacteria</taxon>
        <taxon>Bacillati</taxon>
        <taxon>Actinomycetota</taxon>
        <taxon>Actinomycetes</taxon>
        <taxon>Kitasatosporales</taxon>
        <taxon>Streptomycetaceae</taxon>
        <taxon>Streptomyces</taxon>
    </lineage>
</organism>
<dbReference type="Gene3D" id="1.10.10.10">
    <property type="entry name" value="Winged helix-like DNA-binding domain superfamily/Winged helix DNA-binding domain"/>
    <property type="match status" value="1"/>
</dbReference>
<dbReference type="InterPro" id="IPR036390">
    <property type="entry name" value="WH_DNA-bd_sf"/>
</dbReference>
<evidence type="ECO:0000313" key="6">
    <source>
        <dbReference type="EMBL" id="GAA2465000.1"/>
    </source>
</evidence>
<keyword evidence="3" id="KW-0804">Transcription</keyword>
<dbReference type="InterPro" id="IPR036388">
    <property type="entry name" value="WH-like_DNA-bd_sf"/>
</dbReference>
<dbReference type="EMBL" id="BAAATL010000001">
    <property type="protein sequence ID" value="GAA2465000.1"/>
    <property type="molecule type" value="Genomic_DNA"/>
</dbReference>
<feature type="compositionally biased region" description="Basic and acidic residues" evidence="4">
    <location>
        <begin position="32"/>
        <end position="41"/>
    </location>
</feature>
<dbReference type="SMART" id="SM00418">
    <property type="entry name" value="HTH_ARSR"/>
    <property type="match status" value="1"/>
</dbReference>
<dbReference type="CDD" id="cd00090">
    <property type="entry name" value="HTH_ARSR"/>
    <property type="match status" value="1"/>
</dbReference>
<comment type="caution">
    <text evidence="6">The sequence shown here is derived from an EMBL/GenBank/DDBJ whole genome shotgun (WGS) entry which is preliminary data.</text>
</comment>
<accession>A0ABP5XX33</accession>
<dbReference type="Proteomes" id="UP001501721">
    <property type="component" value="Unassembled WGS sequence"/>
</dbReference>
<feature type="compositionally biased region" description="Low complexity" evidence="4">
    <location>
        <begin position="49"/>
        <end position="59"/>
    </location>
</feature>
<evidence type="ECO:0000259" key="5">
    <source>
        <dbReference type="PROSITE" id="PS50987"/>
    </source>
</evidence>
<evidence type="ECO:0000313" key="7">
    <source>
        <dbReference type="Proteomes" id="UP001501721"/>
    </source>
</evidence>
<protein>
    <recommendedName>
        <fullName evidence="5">HTH arsR-type domain-containing protein</fullName>
    </recommendedName>
</protein>
<reference evidence="7" key="1">
    <citation type="journal article" date="2019" name="Int. J. Syst. Evol. Microbiol.">
        <title>The Global Catalogue of Microorganisms (GCM) 10K type strain sequencing project: providing services to taxonomists for standard genome sequencing and annotation.</title>
        <authorList>
            <consortium name="The Broad Institute Genomics Platform"/>
            <consortium name="The Broad Institute Genome Sequencing Center for Infectious Disease"/>
            <person name="Wu L."/>
            <person name="Ma J."/>
        </authorList>
    </citation>
    <scope>NUCLEOTIDE SEQUENCE [LARGE SCALE GENOMIC DNA]</scope>
    <source>
        <strain evidence="7">JCM 6923</strain>
    </source>
</reference>
<dbReference type="SUPFAM" id="SSF46785">
    <property type="entry name" value="Winged helix' DNA-binding domain"/>
    <property type="match status" value="1"/>
</dbReference>
<keyword evidence="7" id="KW-1185">Reference proteome</keyword>
<evidence type="ECO:0000256" key="4">
    <source>
        <dbReference type="SAM" id="MobiDB-lite"/>
    </source>
</evidence>
<proteinExistence type="predicted"/>
<dbReference type="InterPro" id="IPR011991">
    <property type="entry name" value="ArsR-like_HTH"/>
</dbReference>
<dbReference type="InterPro" id="IPR001845">
    <property type="entry name" value="HTH_ArsR_DNA-bd_dom"/>
</dbReference>
<evidence type="ECO:0000256" key="1">
    <source>
        <dbReference type="ARBA" id="ARBA00023015"/>
    </source>
</evidence>
<dbReference type="PANTHER" id="PTHR33154:SF33">
    <property type="entry name" value="TRANSCRIPTIONAL REPRESSOR SDPR"/>
    <property type="match status" value="1"/>
</dbReference>
<feature type="domain" description="HTH arsR-type" evidence="5">
    <location>
        <begin position="56"/>
        <end position="148"/>
    </location>
</feature>
<dbReference type="PRINTS" id="PR00778">
    <property type="entry name" value="HTHARSR"/>
</dbReference>
<feature type="compositionally biased region" description="Basic and acidic residues" evidence="4">
    <location>
        <begin position="1"/>
        <end position="21"/>
    </location>
</feature>
<keyword evidence="2" id="KW-0238">DNA-binding</keyword>
<feature type="region of interest" description="Disordered" evidence="4">
    <location>
        <begin position="1"/>
        <end position="59"/>
    </location>
</feature>
<evidence type="ECO:0000256" key="2">
    <source>
        <dbReference type="ARBA" id="ARBA00023125"/>
    </source>
</evidence>
<dbReference type="PANTHER" id="PTHR33154">
    <property type="entry name" value="TRANSCRIPTIONAL REGULATOR, ARSR FAMILY"/>
    <property type="match status" value="1"/>
</dbReference>
<sequence>MGGERGDGRGGDGEAEARGELEAGEGATQDMSRGEGGDERGWQPVRQYPVAEPSPSEPVSLETVTPWLKALAHPVRLRLPRTLARGAHTTGELAHARGLSAPEVSRRLAALRRAGLLTARREGRYVRYTVNLPDLTALGSDVLEAVLR</sequence>
<dbReference type="InterPro" id="IPR051081">
    <property type="entry name" value="HTH_MetalResp_TranReg"/>
</dbReference>
<dbReference type="PROSITE" id="PS50987">
    <property type="entry name" value="HTH_ARSR_2"/>
    <property type="match status" value="1"/>
</dbReference>
<dbReference type="NCBIfam" id="NF033788">
    <property type="entry name" value="HTH_metalloreg"/>
    <property type="match status" value="1"/>
</dbReference>
<keyword evidence="1" id="KW-0805">Transcription regulation</keyword>
<gene>
    <name evidence="6" type="ORF">GCM10010422_01940</name>
</gene>